<accession>A0A2P2P1S7</accession>
<proteinExistence type="predicted"/>
<reference evidence="1" key="1">
    <citation type="submission" date="2018-02" db="EMBL/GenBank/DDBJ databases">
        <title>Rhizophora mucronata_Transcriptome.</title>
        <authorList>
            <person name="Meera S.P."/>
            <person name="Sreeshan A."/>
            <person name="Augustine A."/>
        </authorList>
    </citation>
    <scope>NUCLEOTIDE SEQUENCE</scope>
    <source>
        <tissue evidence="1">Leaf</tissue>
    </source>
</reference>
<name>A0A2P2P1S7_RHIMU</name>
<evidence type="ECO:0000313" key="1">
    <source>
        <dbReference type="EMBL" id="MBX48677.1"/>
    </source>
</evidence>
<dbReference type="AlphaFoldDB" id="A0A2P2P1S7"/>
<dbReference type="EMBL" id="GGEC01068193">
    <property type="protein sequence ID" value="MBX48677.1"/>
    <property type="molecule type" value="Transcribed_RNA"/>
</dbReference>
<organism evidence="1">
    <name type="scientific">Rhizophora mucronata</name>
    <name type="common">Asiatic mangrove</name>
    <dbReference type="NCBI Taxonomy" id="61149"/>
    <lineage>
        <taxon>Eukaryota</taxon>
        <taxon>Viridiplantae</taxon>
        <taxon>Streptophyta</taxon>
        <taxon>Embryophyta</taxon>
        <taxon>Tracheophyta</taxon>
        <taxon>Spermatophyta</taxon>
        <taxon>Magnoliopsida</taxon>
        <taxon>eudicotyledons</taxon>
        <taxon>Gunneridae</taxon>
        <taxon>Pentapetalae</taxon>
        <taxon>rosids</taxon>
        <taxon>fabids</taxon>
        <taxon>Malpighiales</taxon>
        <taxon>Rhizophoraceae</taxon>
        <taxon>Rhizophora</taxon>
    </lineage>
</organism>
<sequence length="48" mass="5529">MRIFHSKVDLDKLRDGLGMSNLQVLQLRGVQFSLVTDLNSNLKPNCKW</sequence>
<protein>
    <submittedName>
        <fullName evidence="1">Uncharacterized protein</fullName>
    </submittedName>
</protein>